<gene>
    <name evidence="2" type="ORF">ACFOU2_19935</name>
</gene>
<proteinExistence type="predicted"/>
<name>A0ABV8B888_9BACI</name>
<dbReference type="Proteomes" id="UP001595752">
    <property type="component" value="Unassembled WGS sequence"/>
</dbReference>
<evidence type="ECO:0000256" key="1">
    <source>
        <dbReference type="SAM" id="MobiDB-lite"/>
    </source>
</evidence>
<dbReference type="EMBL" id="JBHRZT010000072">
    <property type="protein sequence ID" value="MFC3885616.1"/>
    <property type="molecule type" value="Genomic_DNA"/>
</dbReference>
<feature type="compositionally biased region" description="Polar residues" evidence="1">
    <location>
        <begin position="36"/>
        <end position="49"/>
    </location>
</feature>
<feature type="compositionally biased region" description="Basic and acidic residues" evidence="1">
    <location>
        <begin position="26"/>
        <end position="35"/>
    </location>
</feature>
<organism evidence="2 3">
    <name type="scientific">Bacillus songklensis</name>
    <dbReference type="NCBI Taxonomy" id="1069116"/>
    <lineage>
        <taxon>Bacteria</taxon>
        <taxon>Bacillati</taxon>
        <taxon>Bacillota</taxon>
        <taxon>Bacilli</taxon>
        <taxon>Bacillales</taxon>
        <taxon>Bacillaceae</taxon>
        <taxon>Bacillus</taxon>
    </lineage>
</organism>
<dbReference type="RefSeq" id="WP_377918020.1">
    <property type="nucleotide sequence ID" value="NZ_JBHRZT010000072.1"/>
</dbReference>
<comment type="caution">
    <text evidence="2">The sequence shown here is derived from an EMBL/GenBank/DDBJ whole genome shotgun (WGS) entry which is preliminary data.</text>
</comment>
<sequence length="49" mass="5821">MNNKQNNTNKEKDLKSNEGNLAYPEYGDREEHTQKDAQPNLKNTFHTEW</sequence>
<reference evidence="3" key="1">
    <citation type="journal article" date="2019" name="Int. J. Syst. Evol. Microbiol.">
        <title>The Global Catalogue of Microorganisms (GCM) 10K type strain sequencing project: providing services to taxonomists for standard genome sequencing and annotation.</title>
        <authorList>
            <consortium name="The Broad Institute Genomics Platform"/>
            <consortium name="The Broad Institute Genome Sequencing Center for Infectious Disease"/>
            <person name="Wu L."/>
            <person name="Ma J."/>
        </authorList>
    </citation>
    <scope>NUCLEOTIDE SEQUENCE [LARGE SCALE GENOMIC DNA]</scope>
    <source>
        <strain evidence="3">CCUG 61889</strain>
    </source>
</reference>
<evidence type="ECO:0000313" key="3">
    <source>
        <dbReference type="Proteomes" id="UP001595752"/>
    </source>
</evidence>
<feature type="region of interest" description="Disordered" evidence="1">
    <location>
        <begin position="1"/>
        <end position="49"/>
    </location>
</feature>
<evidence type="ECO:0008006" key="4">
    <source>
        <dbReference type="Google" id="ProtNLM"/>
    </source>
</evidence>
<accession>A0ABV8B888</accession>
<keyword evidence="3" id="KW-1185">Reference proteome</keyword>
<protein>
    <recommendedName>
        <fullName evidence="4">Catalase</fullName>
    </recommendedName>
</protein>
<evidence type="ECO:0000313" key="2">
    <source>
        <dbReference type="EMBL" id="MFC3885616.1"/>
    </source>
</evidence>